<dbReference type="EMBL" id="JBFMKM010000003">
    <property type="protein sequence ID" value="KAL1311238.1"/>
    <property type="molecule type" value="Genomic_DNA"/>
</dbReference>
<name>A0ABR3PNU6_9PEZI</name>
<comment type="caution">
    <text evidence="2">The sequence shown here is derived from an EMBL/GenBank/DDBJ whole genome shotgun (WGS) entry which is preliminary data.</text>
</comment>
<reference evidence="2 3" key="1">
    <citation type="submission" date="2024-07" db="EMBL/GenBank/DDBJ databases">
        <title>Draft sequence of the Neodothiora populina.</title>
        <authorList>
            <person name="Drown D.D."/>
            <person name="Schuette U.S."/>
            <person name="Buechlein A.B."/>
            <person name="Rusch D.R."/>
            <person name="Winton L.W."/>
            <person name="Adams G.A."/>
        </authorList>
    </citation>
    <scope>NUCLEOTIDE SEQUENCE [LARGE SCALE GENOMIC DNA]</scope>
    <source>
        <strain evidence="2 3">CPC 39397</strain>
    </source>
</reference>
<sequence>MLIHLTNSLQHKTLLEHGTLRYALLEGGIPLDALDLLCKGVPSPDQNPSGSTPVPWGSHCENNVPANQCYDNPSQPRRQPSGRDYSSPKHTPGANTADAPYEWHMRSNNMQRQDQELTWQQQSSFGGRPHTPMSYYDPSEVCESDRQSQNMKFSRRGQRTLRITGLSEFVTYKDLTDLIRGGQILYITRRDVQSAAVFMLEGAAEFLAHVKRNDLYVKSKRLSVEWSDYQYSLSPFVGRKIAAGATRNLVLRKASSIVDVTEIREHLQHIHQFDIIHVEIRGKDVIIYTNSVHNALFARTCMMSRKAYKGFKIEFFPDECAGPLPIIHQTAPAPKDTEKKQSMTNLFQVLNLDSSVEDENRPPGRRDDDDDIDDSDGNTTLNTDWHDQGVGL</sequence>
<dbReference type="GeneID" id="95975131"/>
<evidence type="ECO:0000256" key="1">
    <source>
        <dbReference type="SAM" id="MobiDB-lite"/>
    </source>
</evidence>
<feature type="compositionally biased region" description="Basic and acidic residues" evidence="1">
    <location>
        <begin position="358"/>
        <end position="367"/>
    </location>
</feature>
<dbReference type="Proteomes" id="UP001562354">
    <property type="component" value="Unassembled WGS sequence"/>
</dbReference>
<feature type="region of interest" description="Disordered" evidence="1">
    <location>
        <begin position="65"/>
        <end position="100"/>
    </location>
</feature>
<feature type="compositionally biased region" description="Polar residues" evidence="1">
    <location>
        <begin position="65"/>
        <end position="78"/>
    </location>
</feature>
<proteinExistence type="predicted"/>
<feature type="region of interest" description="Disordered" evidence="1">
    <location>
        <begin position="352"/>
        <end position="392"/>
    </location>
</feature>
<organism evidence="2 3">
    <name type="scientific">Neodothiora populina</name>
    <dbReference type="NCBI Taxonomy" id="2781224"/>
    <lineage>
        <taxon>Eukaryota</taxon>
        <taxon>Fungi</taxon>
        <taxon>Dikarya</taxon>
        <taxon>Ascomycota</taxon>
        <taxon>Pezizomycotina</taxon>
        <taxon>Dothideomycetes</taxon>
        <taxon>Dothideomycetidae</taxon>
        <taxon>Dothideales</taxon>
        <taxon>Dothioraceae</taxon>
        <taxon>Neodothiora</taxon>
    </lineage>
</organism>
<evidence type="ECO:0000313" key="2">
    <source>
        <dbReference type="EMBL" id="KAL1311238.1"/>
    </source>
</evidence>
<dbReference type="RefSeq" id="XP_069204087.1">
    <property type="nucleotide sequence ID" value="XM_069348549.1"/>
</dbReference>
<evidence type="ECO:0000313" key="3">
    <source>
        <dbReference type="Proteomes" id="UP001562354"/>
    </source>
</evidence>
<keyword evidence="3" id="KW-1185">Reference proteome</keyword>
<protein>
    <submittedName>
        <fullName evidence="2">Uncharacterized protein</fullName>
    </submittedName>
</protein>
<gene>
    <name evidence="2" type="ORF">AAFC00_001428</name>
</gene>
<accession>A0ABR3PNU6</accession>